<keyword evidence="3" id="KW-1185">Reference proteome</keyword>
<dbReference type="Proteomes" id="UP000185783">
    <property type="component" value="Unassembled WGS sequence"/>
</dbReference>
<reference evidence="2 3" key="1">
    <citation type="submission" date="2016-03" db="EMBL/GenBank/DDBJ databases">
        <title>Genome sequence of Nesiotobacter sp. nov., a moderately halophilic alphaproteobacterium isolated from the Yellow Sea, China.</title>
        <authorList>
            <person name="Zhang G."/>
            <person name="Zhang R."/>
        </authorList>
    </citation>
    <scope>NUCLEOTIDE SEQUENCE [LARGE SCALE GENOMIC DNA]</scope>
    <source>
        <strain evidence="2 3">WB1-6</strain>
    </source>
</reference>
<gene>
    <name evidence="2" type="ORF">A3843_17580</name>
</gene>
<dbReference type="STRING" id="197461.A3843_17580"/>
<sequence length="229" mass="25198">MLKKLGRHPIVLKVLGNALAYYLWLVRRTSTLTMEPANFYEEYASEQPFVLAMWHGQHFMVPFARPKDWPCSVMISRSNDGEINAIAASKLGIGLIRASGSQRQDQIAKRGGVRGFVAALRALKQGTTMGMTADVPKGPARKAGMGIVQLAKHSGRPLLPIAIATSRHYDFNSWDKASLNLPFSKIGLVFGEPIPVPEDASEADLEMYRLKLENAMNEVTDKAYAIAKG</sequence>
<name>A0A1U7JCT0_9HYPH</name>
<evidence type="ECO:0000313" key="2">
    <source>
        <dbReference type="EMBL" id="OKL42482.1"/>
    </source>
</evidence>
<dbReference type="CDD" id="cd07983">
    <property type="entry name" value="LPLAT_DUF374-like"/>
    <property type="match status" value="1"/>
</dbReference>
<comment type="caution">
    <text evidence="2">The sequence shown here is derived from an EMBL/GenBank/DDBJ whole genome shotgun (WGS) entry which is preliminary data.</text>
</comment>
<dbReference type="AlphaFoldDB" id="A0A1U7JCT0"/>
<evidence type="ECO:0000313" key="3">
    <source>
        <dbReference type="Proteomes" id="UP000185783"/>
    </source>
</evidence>
<protein>
    <recommendedName>
        <fullName evidence="1">DUF374 domain-containing protein</fullName>
    </recommendedName>
</protein>
<evidence type="ECO:0000259" key="1">
    <source>
        <dbReference type="Pfam" id="PF04028"/>
    </source>
</evidence>
<dbReference type="Pfam" id="PF04028">
    <property type="entry name" value="DUF374"/>
    <property type="match status" value="1"/>
</dbReference>
<proteinExistence type="predicted"/>
<feature type="domain" description="DUF374" evidence="1">
    <location>
        <begin position="65"/>
        <end position="140"/>
    </location>
</feature>
<dbReference type="SUPFAM" id="SSF69593">
    <property type="entry name" value="Glycerol-3-phosphate (1)-acyltransferase"/>
    <property type="match status" value="1"/>
</dbReference>
<organism evidence="2 3">
    <name type="scientific">Pseudovibrio exalbescens</name>
    <dbReference type="NCBI Taxonomy" id="197461"/>
    <lineage>
        <taxon>Bacteria</taxon>
        <taxon>Pseudomonadati</taxon>
        <taxon>Pseudomonadota</taxon>
        <taxon>Alphaproteobacteria</taxon>
        <taxon>Hyphomicrobiales</taxon>
        <taxon>Stappiaceae</taxon>
        <taxon>Pseudovibrio</taxon>
    </lineage>
</organism>
<dbReference type="RefSeq" id="WP_028482508.1">
    <property type="nucleotide sequence ID" value="NZ_LVVZ01000041.1"/>
</dbReference>
<accession>A0A1U7JCT0</accession>
<dbReference type="EMBL" id="LVVZ01000041">
    <property type="protein sequence ID" value="OKL42482.1"/>
    <property type="molecule type" value="Genomic_DNA"/>
</dbReference>
<dbReference type="InterPro" id="IPR007172">
    <property type="entry name" value="DUF374"/>
</dbReference>